<name>A0ABW4L8Z1_9MICO</name>
<dbReference type="PANTHER" id="PTHR47704">
    <property type="entry name" value="POTASSIUM TRANSPORTER KIMA"/>
    <property type="match status" value="1"/>
</dbReference>
<organism evidence="6 7">
    <name type="scientific">Georgenia deserti</name>
    <dbReference type="NCBI Taxonomy" id="2093781"/>
    <lineage>
        <taxon>Bacteria</taxon>
        <taxon>Bacillati</taxon>
        <taxon>Actinomycetota</taxon>
        <taxon>Actinomycetes</taxon>
        <taxon>Micrococcales</taxon>
        <taxon>Bogoriellaceae</taxon>
        <taxon>Georgenia</taxon>
    </lineage>
</organism>
<evidence type="ECO:0000256" key="3">
    <source>
        <dbReference type="ARBA" id="ARBA00022989"/>
    </source>
</evidence>
<feature type="transmembrane region" description="Helical" evidence="5">
    <location>
        <begin position="328"/>
        <end position="355"/>
    </location>
</feature>
<feature type="transmembrane region" description="Helical" evidence="5">
    <location>
        <begin position="51"/>
        <end position="84"/>
    </location>
</feature>
<comment type="caution">
    <text evidence="6">The sequence shown here is derived from an EMBL/GenBank/DDBJ whole genome shotgun (WGS) entry which is preliminary data.</text>
</comment>
<protein>
    <submittedName>
        <fullName evidence="6">APC family permease</fullName>
    </submittedName>
</protein>
<evidence type="ECO:0000256" key="5">
    <source>
        <dbReference type="SAM" id="Phobius"/>
    </source>
</evidence>
<gene>
    <name evidence="6" type="ORF">ACFSE6_14865</name>
</gene>
<dbReference type="PANTHER" id="PTHR47704:SF1">
    <property type="entry name" value="POTASSIUM TRANSPORTER KIMA"/>
    <property type="match status" value="1"/>
</dbReference>
<accession>A0ABW4L8Z1</accession>
<evidence type="ECO:0000256" key="1">
    <source>
        <dbReference type="ARBA" id="ARBA00004141"/>
    </source>
</evidence>
<feature type="transmembrane region" description="Helical" evidence="5">
    <location>
        <begin position="143"/>
        <end position="161"/>
    </location>
</feature>
<feature type="transmembrane region" description="Helical" evidence="5">
    <location>
        <begin position="402"/>
        <end position="426"/>
    </location>
</feature>
<feature type="transmembrane region" description="Helical" evidence="5">
    <location>
        <begin position="471"/>
        <end position="489"/>
    </location>
</feature>
<dbReference type="Proteomes" id="UP001597277">
    <property type="component" value="Unassembled WGS sequence"/>
</dbReference>
<keyword evidence="4 5" id="KW-0472">Membrane</keyword>
<sequence length="666" mass="71310">MPGFAEGFKRVLVGRPMRTDRLATATLPKRFALPVFSADAWSSVAYAPDEILLTLSLAGLAALTVSPWVGVAVAVVMMTVVASYRQTVRAYPSGGGDYEVATENLGPRAGLTVASALLVDYALTVAVSISSAVQYLAATVPATAPHITGIAVGIVAFLALINLRGVRESGRTLAVPGYLFMGAIGLLAFVGFVREANGTLEPAPSASLEVAPVPGFEQGLVGAAGVFLVLRAFSSGSAALTGVEAINNGVPAFKKPRSKNAAATLLLLGLIGSAMLLSMLHLARATDVRFVQDPATQLLRDGEPVGEAYRQDPVVGQIAATVFDGAPVLFVLVTVATGIVLVLAANTAFNGFPSLGSVLARDGFLPRQLHTRGDRLAYSNGIIALALAAGFLVFVFDAQVTLLIQLYIVGVFTSFTLSQLGMVRHWTSRLRVESRPGTRATMRRSRLLNAFGCALTASVLIIVLVTKFTHGAWITLGLLALLYLAMTSVRRHYDRVSRELVVPDLHAAKALPARVHGIVLLSRLHQPSMRALAYARATRPSTLEAVTVDVDPEDTDRLRRAWEEAEIPVPLTVLDSPFREVTRPVVDYVRSVRRASPRDLVVVFLPEYVVSRWWEQLLHNQSALRLKGRLLFTPGVVLASVPYQLDHVDDVGSPAGPPRDENESDR</sequence>
<feature type="transmembrane region" description="Helical" evidence="5">
    <location>
        <begin position="376"/>
        <end position="396"/>
    </location>
</feature>
<reference evidence="7" key="1">
    <citation type="journal article" date="2019" name="Int. J. Syst. Evol. Microbiol.">
        <title>The Global Catalogue of Microorganisms (GCM) 10K type strain sequencing project: providing services to taxonomists for standard genome sequencing and annotation.</title>
        <authorList>
            <consortium name="The Broad Institute Genomics Platform"/>
            <consortium name="The Broad Institute Genome Sequencing Center for Infectious Disease"/>
            <person name="Wu L."/>
            <person name="Ma J."/>
        </authorList>
    </citation>
    <scope>NUCLEOTIDE SEQUENCE [LARGE SCALE GENOMIC DNA]</scope>
    <source>
        <strain evidence="7">JCM 17130</strain>
    </source>
</reference>
<dbReference type="InterPro" id="IPR053153">
    <property type="entry name" value="APC_K+_Transporter"/>
</dbReference>
<dbReference type="EMBL" id="JBHUEE010000008">
    <property type="protein sequence ID" value="MFD1719125.1"/>
    <property type="molecule type" value="Genomic_DNA"/>
</dbReference>
<dbReference type="RefSeq" id="WP_388008773.1">
    <property type="nucleotide sequence ID" value="NZ_JBHUEE010000008.1"/>
</dbReference>
<evidence type="ECO:0000313" key="7">
    <source>
        <dbReference type="Proteomes" id="UP001597277"/>
    </source>
</evidence>
<evidence type="ECO:0000313" key="6">
    <source>
        <dbReference type="EMBL" id="MFD1719125.1"/>
    </source>
</evidence>
<feature type="transmembrane region" description="Helical" evidence="5">
    <location>
        <begin position="261"/>
        <end position="283"/>
    </location>
</feature>
<dbReference type="Pfam" id="PF13520">
    <property type="entry name" value="AA_permease_2"/>
    <property type="match status" value="1"/>
</dbReference>
<feature type="transmembrane region" description="Helical" evidence="5">
    <location>
        <begin position="447"/>
        <end position="465"/>
    </location>
</feature>
<comment type="subcellular location">
    <subcellularLocation>
        <location evidence="1">Membrane</location>
        <topology evidence="1">Multi-pass membrane protein</topology>
    </subcellularLocation>
</comment>
<evidence type="ECO:0000256" key="2">
    <source>
        <dbReference type="ARBA" id="ARBA00022692"/>
    </source>
</evidence>
<keyword evidence="2 5" id="KW-0812">Transmembrane</keyword>
<dbReference type="Gene3D" id="1.20.1740.10">
    <property type="entry name" value="Amino acid/polyamine transporter I"/>
    <property type="match status" value="1"/>
</dbReference>
<keyword evidence="7" id="KW-1185">Reference proteome</keyword>
<evidence type="ECO:0000256" key="4">
    <source>
        <dbReference type="ARBA" id="ARBA00023136"/>
    </source>
</evidence>
<keyword evidence="3 5" id="KW-1133">Transmembrane helix</keyword>
<proteinExistence type="predicted"/>
<dbReference type="InterPro" id="IPR002293">
    <property type="entry name" value="AA/rel_permease1"/>
</dbReference>
<feature type="transmembrane region" description="Helical" evidence="5">
    <location>
        <begin position="173"/>
        <end position="193"/>
    </location>
</feature>